<evidence type="ECO:0000313" key="2">
    <source>
        <dbReference type="EMBL" id="GFY84429.1"/>
    </source>
</evidence>
<comment type="caution">
    <text evidence="2">The sequence shown here is derived from an EMBL/GenBank/DDBJ whole genome shotgun (WGS) entry which is preliminary data.</text>
</comment>
<dbReference type="Proteomes" id="UP000585474">
    <property type="component" value="Unassembled WGS sequence"/>
</dbReference>
<keyword evidence="1" id="KW-0802">TPR repeat</keyword>
<proteinExistence type="predicted"/>
<dbReference type="OrthoDB" id="1926212at2759"/>
<feature type="repeat" description="TPR" evidence="1">
    <location>
        <begin position="63"/>
        <end position="96"/>
    </location>
</feature>
<dbReference type="PANTHER" id="PTHR47337">
    <property type="entry name" value="TETRATRICOPEPTIDE REPEAT (TPR)-LIKE SUPERFAMILY PROTEIN"/>
    <property type="match status" value="1"/>
</dbReference>
<sequence length="262" mass="29430">MEKLKSMVPETLRLQIAESTARDLPSSCSSLLDFFLQQPTFHQIVGDLTDPETALCGKNKEAAMEFKRKGNESFSKGDYSNALNLYSQALRVAPAGAADMDKNLVAMLYVNRAFVLHTRWEELAHHKPLSDFPMMGLFKHISSALLIHEAFATVDGDEWRCRLLPSFSLPEPSPIVLDQMAFVVSSGTRTYCQHCRKPGDLIDRCFDLYSELKQQFFRNRGGSHGRGTPRTGAIAEVEPYMLIHPISINFKPKLLNCSCAWA</sequence>
<name>A0A7J0EF01_9ERIC</name>
<reference evidence="2 3" key="1">
    <citation type="submission" date="2019-07" db="EMBL/GenBank/DDBJ databases">
        <title>De Novo Assembly of kiwifruit Actinidia rufa.</title>
        <authorList>
            <person name="Sugita-Konishi S."/>
            <person name="Sato K."/>
            <person name="Mori E."/>
            <person name="Abe Y."/>
            <person name="Kisaki G."/>
            <person name="Hamano K."/>
            <person name="Suezawa K."/>
            <person name="Otani M."/>
            <person name="Fukuda T."/>
            <person name="Manabe T."/>
            <person name="Gomi K."/>
            <person name="Tabuchi M."/>
            <person name="Akimitsu K."/>
            <person name="Kataoka I."/>
        </authorList>
    </citation>
    <scope>NUCLEOTIDE SEQUENCE [LARGE SCALE GENOMIC DNA]</scope>
    <source>
        <strain evidence="3">cv. Fuchu</strain>
    </source>
</reference>
<accession>A0A7J0EF01</accession>
<dbReference type="InterPro" id="IPR011990">
    <property type="entry name" value="TPR-like_helical_dom_sf"/>
</dbReference>
<dbReference type="PANTHER" id="PTHR47337:SF1">
    <property type="entry name" value="TETRATRICOPEPTIDE REPEAT (TPR)-LIKE SUPERFAMILY PROTEIN"/>
    <property type="match status" value="1"/>
</dbReference>
<dbReference type="SUPFAM" id="SSF48452">
    <property type="entry name" value="TPR-like"/>
    <property type="match status" value="1"/>
</dbReference>
<gene>
    <name evidence="2" type="ORF">Acr_03g0012030</name>
</gene>
<organism evidence="2 3">
    <name type="scientific">Actinidia rufa</name>
    <dbReference type="NCBI Taxonomy" id="165716"/>
    <lineage>
        <taxon>Eukaryota</taxon>
        <taxon>Viridiplantae</taxon>
        <taxon>Streptophyta</taxon>
        <taxon>Embryophyta</taxon>
        <taxon>Tracheophyta</taxon>
        <taxon>Spermatophyta</taxon>
        <taxon>Magnoliopsida</taxon>
        <taxon>eudicotyledons</taxon>
        <taxon>Gunneridae</taxon>
        <taxon>Pentapetalae</taxon>
        <taxon>asterids</taxon>
        <taxon>Ericales</taxon>
        <taxon>Actinidiaceae</taxon>
        <taxon>Actinidia</taxon>
    </lineage>
</organism>
<keyword evidence="3" id="KW-1185">Reference proteome</keyword>
<dbReference type="EMBL" id="BJWL01000003">
    <property type="protein sequence ID" value="GFY84429.1"/>
    <property type="molecule type" value="Genomic_DNA"/>
</dbReference>
<dbReference type="AlphaFoldDB" id="A0A7J0EF01"/>
<evidence type="ECO:0000256" key="1">
    <source>
        <dbReference type="PROSITE-ProRule" id="PRU00339"/>
    </source>
</evidence>
<dbReference type="InterPro" id="IPR019734">
    <property type="entry name" value="TPR_rpt"/>
</dbReference>
<protein>
    <submittedName>
        <fullName evidence="2">Tetratricopeptide repeat (TPR)-like superfamily protein</fullName>
    </submittedName>
</protein>
<dbReference type="PROSITE" id="PS50005">
    <property type="entry name" value="TPR"/>
    <property type="match status" value="1"/>
</dbReference>
<dbReference type="Gene3D" id="1.25.40.10">
    <property type="entry name" value="Tetratricopeptide repeat domain"/>
    <property type="match status" value="1"/>
</dbReference>
<evidence type="ECO:0000313" key="3">
    <source>
        <dbReference type="Proteomes" id="UP000585474"/>
    </source>
</evidence>